<protein>
    <recommendedName>
        <fullName evidence="3">Alginate lyase domain-containing protein</fullName>
    </recommendedName>
</protein>
<sequence length="574" mass="63626">MERKTMQDRPAGADVWRWFADNVEAEFGKMDLETGRFMEGQGWAVTNQDIMLCLAVLYSASADGNRLYRDGSLIERIGLAGDALRRFQYPDGKVEFVKVDGSKWGPIYMPWSMYHWLETYRLIGGELSPGRQADWRDGLELAFAGIDREMRESLDKHSEKISAVHNIPTWNAMALHRAANVLGHADWKKAAETMIGLTLEAQHEDGYWPEHHGPTTLYNLVYVHALGLYARHGGAIDVTAALDKALGFHERFTYPDGSRVETVDGRTKYDSHPSPMGLTGLTLLPRGEAYAASLIGLAMKRDVRWKMPHLADLLQYWSPDWAACQPSLSDDMPSEPPPTLFDRATFEEVSARSLAVKQDGWYVCLSAFAAPCVESRWGQDRQSFVGVWHRSSGLIVGGGNSKNQPEWSTFEVRSADGSQAYVPDAGEICEGSRAIRLACGSRALTVRLDRLSAEEALFAFAADLDEGDEGYVHLPLRLKPGVPLLTSDDGQTLGVSDSPIRLAERDGESVRRLAHDSWELLFEGAYSLDWPSHPFNPYAEDGRAELREAVAVLTLPLGGNAARSITIRVSPASV</sequence>
<accession>A0A3B0CL18</accession>
<organism evidence="1 2">
    <name type="scientific">Paenibacillus ginsengarvi</name>
    <dbReference type="NCBI Taxonomy" id="400777"/>
    <lineage>
        <taxon>Bacteria</taxon>
        <taxon>Bacillati</taxon>
        <taxon>Bacillota</taxon>
        <taxon>Bacilli</taxon>
        <taxon>Bacillales</taxon>
        <taxon>Paenibacillaceae</taxon>
        <taxon>Paenibacillus</taxon>
    </lineage>
</organism>
<dbReference type="OrthoDB" id="2512924at2"/>
<gene>
    <name evidence="1" type="ORF">D7M11_07645</name>
</gene>
<dbReference type="Proteomes" id="UP000282311">
    <property type="component" value="Unassembled WGS sequence"/>
</dbReference>
<dbReference type="EMBL" id="RBAH01000004">
    <property type="protein sequence ID" value="RKN85551.1"/>
    <property type="molecule type" value="Genomic_DNA"/>
</dbReference>
<dbReference type="InterPro" id="IPR008929">
    <property type="entry name" value="Chondroitin_lyas"/>
</dbReference>
<comment type="caution">
    <text evidence="1">The sequence shown here is derived from an EMBL/GenBank/DDBJ whole genome shotgun (WGS) entry which is preliminary data.</text>
</comment>
<dbReference type="RefSeq" id="WP_120746574.1">
    <property type="nucleotide sequence ID" value="NZ_RBAH01000004.1"/>
</dbReference>
<reference evidence="1 2" key="1">
    <citation type="journal article" date="2007" name="Int. J. Syst. Evol. Microbiol.">
        <title>Paenibacillus ginsengarvi sp. nov., isolated from soil from ginseng cultivation.</title>
        <authorList>
            <person name="Yoon M.H."/>
            <person name="Ten L.N."/>
            <person name="Im W.T."/>
        </authorList>
    </citation>
    <scope>NUCLEOTIDE SEQUENCE [LARGE SCALE GENOMIC DNA]</scope>
    <source>
        <strain evidence="1 2">KCTC 13059</strain>
    </source>
</reference>
<evidence type="ECO:0000313" key="2">
    <source>
        <dbReference type="Proteomes" id="UP000282311"/>
    </source>
</evidence>
<proteinExistence type="predicted"/>
<name>A0A3B0CL18_9BACL</name>
<keyword evidence="2" id="KW-1185">Reference proteome</keyword>
<evidence type="ECO:0000313" key="1">
    <source>
        <dbReference type="EMBL" id="RKN85551.1"/>
    </source>
</evidence>
<dbReference type="AlphaFoldDB" id="A0A3B0CL18"/>
<dbReference type="SUPFAM" id="SSF48230">
    <property type="entry name" value="Chondroitin AC/alginate lyase"/>
    <property type="match status" value="1"/>
</dbReference>
<dbReference type="Gene3D" id="1.50.10.100">
    <property type="entry name" value="Chondroitin AC/alginate lyase"/>
    <property type="match status" value="1"/>
</dbReference>
<evidence type="ECO:0008006" key="3">
    <source>
        <dbReference type="Google" id="ProtNLM"/>
    </source>
</evidence>